<dbReference type="PATRIC" id="fig|1069640.6.peg.301"/>
<keyword evidence="3" id="KW-1185">Reference proteome</keyword>
<dbReference type="Proteomes" id="UP000033103">
    <property type="component" value="Chromosome"/>
</dbReference>
<protein>
    <recommendedName>
        <fullName evidence="4">Lipoprotein</fullName>
    </recommendedName>
</protein>
<organism evidence="2 3">
    <name type="scientific">Sneathia vaginalis</name>
    <dbReference type="NCBI Taxonomy" id="187101"/>
    <lineage>
        <taxon>Bacteria</taxon>
        <taxon>Fusobacteriati</taxon>
        <taxon>Fusobacteriota</taxon>
        <taxon>Fusobacteriia</taxon>
        <taxon>Fusobacteriales</taxon>
        <taxon>Leptotrichiaceae</taxon>
        <taxon>Sneathia</taxon>
    </lineage>
</organism>
<dbReference type="AlphaFoldDB" id="A0A0E3ZAG8"/>
<dbReference type="PROSITE" id="PS51257">
    <property type="entry name" value="PROKAR_LIPOPROTEIN"/>
    <property type="match status" value="1"/>
</dbReference>
<sequence length="163" mass="18019">MKKILSSLVLILSIMACSMGPRKVYLSNGEINTFATKKINVSANAIVGNVRLRNNNTMVKNGYIYSDINYSCKILGGALANVEGIVKIKYELEVVDNKLFIKSPELLSIKTNNNLIPDSTVRQAVSSIVVNTLELKELHDFRENHVVVKDIVIGSNNILLVTE</sequence>
<name>A0A0E3ZAG8_9FUSO</name>
<keyword evidence="1" id="KW-0732">Signal</keyword>
<gene>
    <name evidence="2" type="ORF">VC03_01595</name>
</gene>
<accession>A0A0E3ZAG8</accession>
<evidence type="ECO:0000313" key="3">
    <source>
        <dbReference type="Proteomes" id="UP000033103"/>
    </source>
</evidence>
<evidence type="ECO:0000256" key="1">
    <source>
        <dbReference type="SAM" id="SignalP"/>
    </source>
</evidence>
<proteinExistence type="predicted"/>
<dbReference type="HOGENOM" id="CLU_1625955_0_0_0"/>
<evidence type="ECO:0000313" key="2">
    <source>
        <dbReference type="EMBL" id="AKC95260.1"/>
    </source>
</evidence>
<feature type="signal peptide" evidence="1">
    <location>
        <begin position="1"/>
        <end position="18"/>
    </location>
</feature>
<dbReference type="EMBL" id="CP011280">
    <property type="protein sequence ID" value="AKC95260.1"/>
    <property type="molecule type" value="Genomic_DNA"/>
</dbReference>
<dbReference type="STRING" id="187101.VC03_01595"/>
<evidence type="ECO:0008006" key="4">
    <source>
        <dbReference type="Google" id="ProtNLM"/>
    </source>
</evidence>
<feature type="chain" id="PRO_5002416516" description="Lipoprotein" evidence="1">
    <location>
        <begin position="19"/>
        <end position="163"/>
    </location>
</feature>
<reference evidence="2 3" key="1">
    <citation type="journal article" date="2012" name="BMC Genomics">
        <title>Genomic sequence analysis and characterization of Sneathia amnii sp. nov.</title>
        <authorList>
            <consortium name="Vaginal Microbiome Consortium (additional members)"/>
            <person name="Harwich M.D.Jr."/>
            <person name="Serrano M.G."/>
            <person name="Fettweis J.M."/>
            <person name="Alves J.M."/>
            <person name="Reimers M.A."/>
            <person name="Buck G.A."/>
            <person name="Jefferson K.K."/>
        </authorList>
    </citation>
    <scope>NUCLEOTIDE SEQUENCE [LARGE SCALE GENOMIC DNA]</scope>
    <source>
        <strain evidence="2 3">SN35</strain>
    </source>
</reference>
<dbReference type="KEGG" id="sns:VC03_01595"/>
<dbReference type="RefSeq" id="WP_046328366.1">
    <property type="nucleotide sequence ID" value="NZ_CP011280.1"/>
</dbReference>